<dbReference type="InterPro" id="IPR022935">
    <property type="entry name" value="ClpS"/>
</dbReference>
<gene>
    <name evidence="2" type="ORF">UFOPK2399_00201</name>
</gene>
<accession>A0A6J6NEY7</accession>
<dbReference type="AlphaFoldDB" id="A0A6J6NEY7"/>
<dbReference type="GO" id="GO:0006508">
    <property type="term" value="P:proteolysis"/>
    <property type="evidence" value="ECO:0007669"/>
    <property type="project" value="InterPro"/>
</dbReference>
<feature type="domain" description="Adaptor protein ClpS core" evidence="1">
    <location>
        <begin position="21"/>
        <end position="87"/>
    </location>
</feature>
<dbReference type="SUPFAM" id="SSF54736">
    <property type="entry name" value="ClpS-like"/>
    <property type="match status" value="1"/>
</dbReference>
<reference evidence="2" key="1">
    <citation type="submission" date="2020-05" db="EMBL/GenBank/DDBJ databases">
        <authorList>
            <person name="Chiriac C."/>
            <person name="Salcher M."/>
            <person name="Ghai R."/>
            <person name="Kavagutti S V."/>
        </authorList>
    </citation>
    <scope>NUCLEOTIDE SEQUENCE</scope>
</reference>
<sequence>MSTAMPPLERLDTGSGTGLGDAWRVIVLNDDHNTFEGVAFALAQTIPGVDYDKGMTFANQIHAAGQAIVWSGHQELAELYHSELEAKGLTMAPLET</sequence>
<protein>
    <submittedName>
        <fullName evidence="2">Unannotated protein</fullName>
    </submittedName>
</protein>
<evidence type="ECO:0000313" key="2">
    <source>
        <dbReference type="EMBL" id="CAB4684772.1"/>
    </source>
</evidence>
<dbReference type="PANTHER" id="PTHR33473:SF3">
    <property type="entry name" value="ATP-DEPENDENT CLP PROTEASE ADAPTER PROTEIN CLPS"/>
    <property type="match status" value="1"/>
</dbReference>
<dbReference type="InterPro" id="IPR014719">
    <property type="entry name" value="Ribosomal_bL12_C/ClpS-like"/>
</dbReference>
<dbReference type="EMBL" id="CAEZXP010000001">
    <property type="protein sequence ID" value="CAB4684772.1"/>
    <property type="molecule type" value="Genomic_DNA"/>
</dbReference>
<dbReference type="InterPro" id="IPR003769">
    <property type="entry name" value="ClpS_core"/>
</dbReference>
<dbReference type="PANTHER" id="PTHR33473">
    <property type="entry name" value="ATP-DEPENDENT CLP PROTEASE ADAPTER PROTEIN CLPS1, CHLOROPLASTIC"/>
    <property type="match status" value="1"/>
</dbReference>
<proteinExistence type="predicted"/>
<dbReference type="Pfam" id="PF02617">
    <property type="entry name" value="ClpS"/>
    <property type="match status" value="1"/>
</dbReference>
<evidence type="ECO:0000259" key="1">
    <source>
        <dbReference type="Pfam" id="PF02617"/>
    </source>
</evidence>
<dbReference type="GO" id="GO:0030163">
    <property type="term" value="P:protein catabolic process"/>
    <property type="evidence" value="ECO:0007669"/>
    <property type="project" value="InterPro"/>
</dbReference>
<organism evidence="2">
    <name type="scientific">freshwater metagenome</name>
    <dbReference type="NCBI Taxonomy" id="449393"/>
    <lineage>
        <taxon>unclassified sequences</taxon>
        <taxon>metagenomes</taxon>
        <taxon>ecological metagenomes</taxon>
    </lineage>
</organism>
<name>A0A6J6NEY7_9ZZZZ</name>
<dbReference type="Gene3D" id="3.30.1390.10">
    <property type="match status" value="1"/>
</dbReference>